<evidence type="ECO:0000256" key="1">
    <source>
        <dbReference type="SAM" id="SignalP"/>
    </source>
</evidence>
<gene>
    <name evidence="2" type="ORF">SAMN05660841_04079</name>
</gene>
<feature type="chain" id="PRO_5013273254" evidence="1">
    <location>
        <begin position="20"/>
        <end position="176"/>
    </location>
</feature>
<sequence length="176" mass="19540">MKQIVFTLLTILLSLMSNAQDRLNSGKVGYDLTGSSNVEVFSIIDYKGIVIGDSLNKLKNVLNLQKTPSIKQLKRTVLTKELGKANYLIALDSDIIVNILITKKVDLSETAELYNNCLKSLNIDKPITKGDVYNAPTGRSNESTGLYNDQKVNICIDKRYGMKSQSCNILISFTEN</sequence>
<protein>
    <submittedName>
        <fullName evidence="2">Uncharacterized protein</fullName>
    </submittedName>
</protein>
<reference evidence="3" key="1">
    <citation type="submission" date="2017-02" db="EMBL/GenBank/DDBJ databases">
        <authorList>
            <person name="Varghese N."/>
            <person name="Submissions S."/>
        </authorList>
    </citation>
    <scope>NUCLEOTIDE SEQUENCE [LARGE SCALE GENOMIC DNA]</scope>
    <source>
        <strain evidence="3">DSM 24091</strain>
    </source>
</reference>
<evidence type="ECO:0000313" key="3">
    <source>
        <dbReference type="Proteomes" id="UP000190150"/>
    </source>
</evidence>
<evidence type="ECO:0000313" key="2">
    <source>
        <dbReference type="EMBL" id="SKC07976.1"/>
    </source>
</evidence>
<dbReference type="EMBL" id="FUZF01000026">
    <property type="protein sequence ID" value="SKC07976.1"/>
    <property type="molecule type" value="Genomic_DNA"/>
</dbReference>
<dbReference type="Proteomes" id="UP000190150">
    <property type="component" value="Unassembled WGS sequence"/>
</dbReference>
<organism evidence="2 3">
    <name type="scientific">Sphingobacterium nematocida</name>
    <dbReference type="NCBI Taxonomy" id="1513896"/>
    <lineage>
        <taxon>Bacteria</taxon>
        <taxon>Pseudomonadati</taxon>
        <taxon>Bacteroidota</taxon>
        <taxon>Sphingobacteriia</taxon>
        <taxon>Sphingobacteriales</taxon>
        <taxon>Sphingobacteriaceae</taxon>
        <taxon>Sphingobacterium</taxon>
    </lineage>
</organism>
<proteinExistence type="predicted"/>
<feature type="signal peptide" evidence="1">
    <location>
        <begin position="1"/>
        <end position="19"/>
    </location>
</feature>
<keyword evidence="3" id="KW-1185">Reference proteome</keyword>
<keyword evidence="1" id="KW-0732">Signal</keyword>
<name>A0A1T5GHX1_9SPHI</name>
<dbReference type="RefSeq" id="WP_079645718.1">
    <property type="nucleotide sequence ID" value="NZ_FUZF01000026.1"/>
</dbReference>
<dbReference type="AlphaFoldDB" id="A0A1T5GHX1"/>
<accession>A0A1T5GHX1</accession>